<gene>
    <name evidence="3" type="ORF">N7335_15835</name>
</gene>
<evidence type="ECO:0000313" key="3">
    <source>
        <dbReference type="EMBL" id="MDH0147864.1"/>
    </source>
</evidence>
<feature type="compositionally biased region" description="Low complexity" evidence="1">
    <location>
        <begin position="46"/>
        <end position="58"/>
    </location>
</feature>
<comment type="caution">
    <text evidence="3">The sequence shown here is derived from an EMBL/GenBank/DDBJ whole genome shotgun (WGS) entry which is preliminary data.</text>
</comment>
<proteinExistence type="predicted"/>
<accession>A0A4S2BJ12</accession>
<feature type="compositionally biased region" description="Low complexity" evidence="1">
    <location>
        <begin position="75"/>
        <end position="88"/>
    </location>
</feature>
<name>A0A4S2BJ12_STUST</name>
<dbReference type="EMBL" id="JAODZE010000020">
    <property type="protein sequence ID" value="MDH0147864.1"/>
    <property type="molecule type" value="Genomic_DNA"/>
</dbReference>
<feature type="region of interest" description="Disordered" evidence="1">
    <location>
        <begin position="41"/>
        <end position="113"/>
    </location>
</feature>
<feature type="signal peptide" evidence="2">
    <location>
        <begin position="1"/>
        <end position="27"/>
    </location>
</feature>
<organism evidence="3 4">
    <name type="scientific">Stutzerimonas stutzeri</name>
    <name type="common">Pseudomonas stutzeri</name>
    <dbReference type="NCBI Taxonomy" id="316"/>
    <lineage>
        <taxon>Bacteria</taxon>
        <taxon>Pseudomonadati</taxon>
        <taxon>Pseudomonadota</taxon>
        <taxon>Gammaproteobacteria</taxon>
        <taxon>Pseudomonadales</taxon>
        <taxon>Pseudomonadaceae</taxon>
        <taxon>Stutzerimonas</taxon>
    </lineage>
</organism>
<sequence length="113" mass="11703">MNTVKQWVRATRALGFALVLVVEPASAMVIAEPLRADAALPDVQGSTSSSCDSAGSPSPIAYSESSNDSALPCATTSGSQGTSQSPGHPGHRVVEPASGSFWYAPTDSRRYSF</sequence>
<feature type="chain" id="PRO_5044399909" evidence="2">
    <location>
        <begin position="28"/>
        <end position="113"/>
    </location>
</feature>
<protein>
    <submittedName>
        <fullName evidence="3">Uncharacterized protein</fullName>
    </submittedName>
</protein>
<reference evidence="3" key="1">
    <citation type="submission" date="2022-09" db="EMBL/GenBank/DDBJ databases">
        <title>Intensive care unit water sources are persistently colonized with multi-drug resistant bacteria and are the site of extensive horizontal gene transfer of antibiotic resistance genes.</title>
        <authorList>
            <person name="Diorio-Toth L."/>
        </authorList>
    </citation>
    <scope>NUCLEOTIDE SEQUENCE</scope>
    <source>
        <strain evidence="3">GD04147</strain>
    </source>
</reference>
<keyword evidence="2" id="KW-0732">Signal</keyword>
<dbReference type="AlphaFoldDB" id="A0A4S2BJ12"/>
<dbReference type="Proteomes" id="UP001158076">
    <property type="component" value="Unassembled WGS sequence"/>
</dbReference>
<dbReference type="RefSeq" id="WP_014596430.1">
    <property type="nucleotide sequence ID" value="NZ_BCAJ01000027.1"/>
</dbReference>
<evidence type="ECO:0000256" key="2">
    <source>
        <dbReference type="SAM" id="SignalP"/>
    </source>
</evidence>
<evidence type="ECO:0000256" key="1">
    <source>
        <dbReference type="SAM" id="MobiDB-lite"/>
    </source>
</evidence>
<evidence type="ECO:0000313" key="4">
    <source>
        <dbReference type="Proteomes" id="UP001158076"/>
    </source>
</evidence>